<dbReference type="Proteomes" id="UP000225872">
    <property type="component" value="Unassembled WGS sequence"/>
</dbReference>
<evidence type="ECO:0000313" key="2">
    <source>
        <dbReference type="EMBL" id="PGT03348.1"/>
    </source>
</evidence>
<dbReference type="Pfam" id="PF17802">
    <property type="entry name" value="SpaA"/>
    <property type="match status" value="1"/>
</dbReference>
<gene>
    <name evidence="2" type="ORF">COD09_09920</name>
</gene>
<evidence type="ECO:0000259" key="1">
    <source>
        <dbReference type="Pfam" id="PF17802"/>
    </source>
</evidence>
<feature type="domain" description="SpaA-like prealbumin fold" evidence="1">
    <location>
        <begin position="2"/>
        <end position="57"/>
    </location>
</feature>
<dbReference type="InterPro" id="IPR041033">
    <property type="entry name" value="SpaA_PFL_dom_1"/>
</dbReference>
<dbReference type="AlphaFoldDB" id="A0A2C1DTF8"/>
<dbReference type="EMBL" id="NULO01000027">
    <property type="protein sequence ID" value="PGT03348.1"/>
    <property type="molecule type" value="Genomic_DNA"/>
</dbReference>
<dbReference type="Gene3D" id="2.60.40.10">
    <property type="entry name" value="Immunoglobulins"/>
    <property type="match status" value="1"/>
</dbReference>
<evidence type="ECO:0000313" key="3">
    <source>
        <dbReference type="Proteomes" id="UP000225872"/>
    </source>
</evidence>
<comment type="caution">
    <text evidence="2">The sequence shown here is derived from an EMBL/GenBank/DDBJ whole genome shotgun (WGS) entry which is preliminary data.</text>
</comment>
<accession>A0A2C1DTF8</accession>
<protein>
    <recommendedName>
        <fullName evidence="1">SpaA-like prealbumin fold domain-containing protein</fullName>
    </recommendedName>
</protein>
<dbReference type="InterPro" id="IPR013783">
    <property type="entry name" value="Ig-like_fold"/>
</dbReference>
<organism evidence="2 3">
    <name type="scientific">Bacillus cereus</name>
    <dbReference type="NCBI Taxonomy" id="1396"/>
    <lineage>
        <taxon>Bacteria</taxon>
        <taxon>Bacillati</taxon>
        <taxon>Bacillota</taxon>
        <taxon>Bacilli</taxon>
        <taxon>Bacillales</taxon>
        <taxon>Bacillaceae</taxon>
        <taxon>Bacillus</taxon>
        <taxon>Bacillus cereus group</taxon>
    </lineage>
</organism>
<name>A0A2C1DTF8_BACCE</name>
<proteinExistence type="predicted"/>
<sequence length="75" mass="8440">MIGKLTTDENGKATSEPLCFEKYTVKEIQTPNGYMLFRDPIEVEVSSSVQKIKVENTKDEWNIQNIGGIGTTIFI</sequence>
<reference evidence="2 3" key="1">
    <citation type="submission" date="2017-09" db="EMBL/GenBank/DDBJ databases">
        <title>Large-scale bioinformatics analysis of Bacillus genomes uncovers conserved roles of natural products in bacterial physiology.</title>
        <authorList>
            <consortium name="Agbiome Team Llc"/>
            <person name="Bleich R.M."/>
            <person name="Grubbs K.J."/>
            <person name="Santa Maria K.C."/>
            <person name="Allen S.E."/>
            <person name="Farag S."/>
            <person name="Shank E.A."/>
            <person name="Bowers A."/>
        </authorList>
    </citation>
    <scope>NUCLEOTIDE SEQUENCE [LARGE SCALE GENOMIC DNA]</scope>
    <source>
        <strain evidence="2 3">AFS041432</strain>
    </source>
</reference>